<keyword evidence="3" id="KW-1185">Reference proteome</keyword>
<organism evidence="2 3">
    <name type="scientific">Sporosarcina siberiensis</name>
    <dbReference type="NCBI Taxonomy" id="1365606"/>
    <lineage>
        <taxon>Bacteria</taxon>
        <taxon>Bacillati</taxon>
        <taxon>Bacillota</taxon>
        <taxon>Bacilli</taxon>
        <taxon>Bacillales</taxon>
        <taxon>Caryophanaceae</taxon>
        <taxon>Sporosarcina</taxon>
    </lineage>
</organism>
<dbReference type="RefSeq" id="WP_381539852.1">
    <property type="nucleotide sequence ID" value="NZ_JBHUGI010000035.1"/>
</dbReference>
<sequence>MEINLIEVLFLIIVLSILFTVLKINRRVKGIKYNLYQLSKQNEVPENPINDELREFIGKGDDIKAEKIARKLLGLSLLEGKQYVDDLKLEKNNFN</sequence>
<feature type="transmembrane region" description="Helical" evidence="1">
    <location>
        <begin position="6"/>
        <end position="24"/>
    </location>
</feature>
<protein>
    <recommendedName>
        <fullName evidence="4">Ribosomal protein L7/L12 C-terminal domain-containing protein</fullName>
    </recommendedName>
</protein>
<comment type="caution">
    <text evidence="2">The sequence shown here is derived from an EMBL/GenBank/DDBJ whole genome shotgun (WGS) entry which is preliminary data.</text>
</comment>
<dbReference type="EMBL" id="JBHUGI010000035">
    <property type="protein sequence ID" value="MFD1929584.1"/>
    <property type="molecule type" value="Genomic_DNA"/>
</dbReference>
<keyword evidence="1" id="KW-0472">Membrane</keyword>
<evidence type="ECO:0000256" key="1">
    <source>
        <dbReference type="SAM" id="Phobius"/>
    </source>
</evidence>
<proteinExistence type="predicted"/>
<name>A0ABW4SKS1_9BACL</name>
<evidence type="ECO:0008006" key="4">
    <source>
        <dbReference type="Google" id="ProtNLM"/>
    </source>
</evidence>
<accession>A0ABW4SKS1</accession>
<evidence type="ECO:0000313" key="3">
    <source>
        <dbReference type="Proteomes" id="UP001597218"/>
    </source>
</evidence>
<evidence type="ECO:0000313" key="2">
    <source>
        <dbReference type="EMBL" id="MFD1929584.1"/>
    </source>
</evidence>
<keyword evidence="1" id="KW-0812">Transmembrane</keyword>
<reference evidence="3" key="1">
    <citation type="journal article" date="2019" name="Int. J. Syst. Evol. Microbiol.">
        <title>The Global Catalogue of Microorganisms (GCM) 10K type strain sequencing project: providing services to taxonomists for standard genome sequencing and annotation.</title>
        <authorList>
            <consortium name="The Broad Institute Genomics Platform"/>
            <consortium name="The Broad Institute Genome Sequencing Center for Infectious Disease"/>
            <person name="Wu L."/>
            <person name="Ma J."/>
        </authorList>
    </citation>
    <scope>NUCLEOTIDE SEQUENCE [LARGE SCALE GENOMIC DNA]</scope>
    <source>
        <strain evidence="3">CGMCC 4.7177</strain>
    </source>
</reference>
<gene>
    <name evidence="2" type="ORF">ACFSFY_16195</name>
</gene>
<keyword evidence="1" id="KW-1133">Transmembrane helix</keyword>
<dbReference type="Proteomes" id="UP001597218">
    <property type="component" value="Unassembled WGS sequence"/>
</dbReference>